<dbReference type="SUPFAM" id="SSF53335">
    <property type="entry name" value="S-adenosyl-L-methionine-dependent methyltransferases"/>
    <property type="match status" value="1"/>
</dbReference>
<dbReference type="PATRIC" id="fig|189381.12.peg.2310"/>
<gene>
    <name evidence="1" type="ORF">AF331_11455</name>
</gene>
<name>A0A0M0G4B3_9BACI</name>
<evidence type="ECO:0000313" key="2">
    <source>
        <dbReference type="Proteomes" id="UP000037405"/>
    </source>
</evidence>
<keyword evidence="2" id="KW-1185">Reference proteome</keyword>
<comment type="caution">
    <text evidence="1">The sequence shown here is derived from an EMBL/GenBank/DDBJ whole genome shotgun (WGS) entry which is preliminary data.</text>
</comment>
<dbReference type="Proteomes" id="UP000037405">
    <property type="component" value="Unassembled WGS sequence"/>
</dbReference>
<accession>A0A0M0G4B3</accession>
<dbReference type="GO" id="GO:0008168">
    <property type="term" value="F:methyltransferase activity"/>
    <property type="evidence" value="ECO:0007669"/>
    <property type="project" value="UniProtKB-KW"/>
</dbReference>
<dbReference type="InterPro" id="IPR029063">
    <property type="entry name" value="SAM-dependent_MTases_sf"/>
</dbReference>
<protein>
    <submittedName>
        <fullName evidence="1">Protein distantly related to SAM-dependent methyltransferase</fullName>
    </submittedName>
</protein>
<dbReference type="AlphaFoldDB" id="A0A0M0G4B3"/>
<reference evidence="2" key="1">
    <citation type="submission" date="2015-07" db="EMBL/GenBank/DDBJ databases">
        <title>Fjat-14235 jcm11544.</title>
        <authorList>
            <person name="Liu B."/>
            <person name="Wang J."/>
            <person name="Zhu Y."/>
            <person name="Liu G."/>
            <person name="Chen Q."/>
            <person name="Chen Z."/>
            <person name="Lan J."/>
            <person name="Che J."/>
            <person name="Ge C."/>
            <person name="Shi H."/>
            <person name="Pan Z."/>
            <person name="Liu X."/>
        </authorList>
    </citation>
    <scope>NUCLEOTIDE SEQUENCE [LARGE SCALE GENOMIC DNA]</scope>
    <source>
        <strain evidence="2">JCM 11544</strain>
    </source>
</reference>
<keyword evidence="1" id="KW-0489">Methyltransferase</keyword>
<organism evidence="1 2">
    <name type="scientific">Rossellomorea marisflavi</name>
    <dbReference type="NCBI Taxonomy" id="189381"/>
    <lineage>
        <taxon>Bacteria</taxon>
        <taxon>Bacillati</taxon>
        <taxon>Bacillota</taxon>
        <taxon>Bacilli</taxon>
        <taxon>Bacillales</taxon>
        <taxon>Bacillaceae</taxon>
        <taxon>Rossellomorea</taxon>
    </lineage>
</organism>
<sequence length="181" mass="20637">MEELKVVIGAGPYHNNPDWIHTDELELDLLIEETWKRTYEVSSISAILAEHVWEHLTAEEGLEAAKRCYRYLRKGGYVRCAVPDGFFPDEEYQHIVQVGGPGPADHAAASHKIVHTYKSLTEMFSQAGFEVKLLEYCDEDGQFHASEWDEAKGVIFRSKKVDPRNREVLTFPSLMVDAVKN</sequence>
<dbReference type="Gene3D" id="3.40.50.150">
    <property type="entry name" value="Vaccinia Virus protein VP39"/>
    <property type="match status" value="1"/>
</dbReference>
<evidence type="ECO:0000313" key="1">
    <source>
        <dbReference type="EMBL" id="KON84644.1"/>
    </source>
</evidence>
<dbReference type="RefSeq" id="WP_053428241.1">
    <property type="nucleotide sequence ID" value="NZ_LGUE01000004.1"/>
</dbReference>
<proteinExistence type="predicted"/>
<dbReference type="EMBL" id="LGUE01000004">
    <property type="protein sequence ID" value="KON84644.1"/>
    <property type="molecule type" value="Genomic_DNA"/>
</dbReference>
<dbReference type="OrthoDB" id="64188at2"/>
<dbReference type="STRING" id="189381.GCA_900166615_01589"/>
<dbReference type="GO" id="GO:0032259">
    <property type="term" value="P:methylation"/>
    <property type="evidence" value="ECO:0007669"/>
    <property type="project" value="UniProtKB-KW"/>
</dbReference>
<keyword evidence="1" id="KW-0808">Transferase</keyword>